<evidence type="ECO:0000313" key="16">
    <source>
        <dbReference type="EMBL" id="MDG5754704.1"/>
    </source>
</evidence>
<dbReference type="PIRSF" id="PIRSF000676">
    <property type="entry name" value="Homoser_kin"/>
    <property type="match status" value="1"/>
</dbReference>
<dbReference type="Proteomes" id="UP001218246">
    <property type="component" value="Unassembled WGS sequence"/>
</dbReference>
<dbReference type="Gene3D" id="3.30.70.890">
    <property type="entry name" value="GHMP kinase, C-terminal domain"/>
    <property type="match status" value="1"/>
</dbReference>
<gene>
    <name evidence="13 16" type="primary">thrB</name>
    <name evidence="16" type="ORF">P6P90_12070</name>
</gene>
<evidence type="ECO:0000256" key="4">
    <source>
        <dbReference type="ARBA" id="ARBA00017858"/>
    </source>
</evidence>
<accession>A0ABT6H652</accession>
<dbReference type="NCBIfam" id="TIGR00191">
    <property type="entry name" value="thrB"/>
    <property type="match status" value="1"/>
</dbReference>
<evidence type="ECO:0000256" key="7">
    <source>
        <dbReference type="ARBA" id="ARBA00022697"/>
    </source>
</evidence>
<evidence type="ECO:0000256" key="2">
    <source>
        <dbReference type="ARBA" id="ARBA00007370"/>
    </source>
</evidence>
<dbReference type="Pfam" id="PF08544">
    <property type="entry name" value="GHMP_kinases_C"/>
    <property type="match status" value="1"/>
</dbReference>
<keyword evidence="7 13" id="KW-0791">Threonine biosynthesis</keyword>
<keyword evidence="6 13" id="KW-0808">Transferase</keyword>
<feature type="binding site" evidence="13">
    <location>
        <begin position="89"/>
        <end position="99"/>
    </location>
    <ligand>
        <name>ATP</name>
        <dbReference type="ChEBI" id="CHEBI:30616"/>
    </ligand>
</feature>
<dbReference type="InterPro" id="IPR014721">
    <property type="entry name" value="Ribsml_uS5_D2-typ_fold_subgr"/>
</dbReference>
<dbReference type="SUPFAM" id="SSF54211">
    <property type="entry name" value="Ribosomal protein S5 domain 2-like"/>
    <property type="match status" value="1"/>
</dbReference>
<dbReference type="PRINTS" id="PR00958">
    <property type="entry name" value="HOMSERKINASE"/>
</dbReference>
<dbReference type="SUPFAM" id="SSF55060">
    <property type="entry name" value="GHMP Kinase, C-terminal domain"/>
    <property type="match status" value="1"/>
</dbReference>
<dbReference type="Pfam" id="PF00288">
    <property type="entry name" value="GHMP_kinases_N"/>
    <property type="match status" value="1"/>
</dbReference>
<evidence type="ECO:0000256" key="8">
    <source>
        <dbReference type="ARBA" id="ARBA00022741"/>
    </source>
</evidence>
<evidence type="ECO:0000256" key="12">
    <source>
        <dbReference type="ARBA" id="ARBA00049954"/>
    </source>
</evidence>
<keyword evidence="17" id="KW-1185">Reference proteome</keyword>
<comment type="catalytic activity">
    <reaction evidence="11 13">
        <text>L-homoserine + ATP = O-phospho-L-homoserine + ADP + H(+)</text>
        <dbReference type="Rhea" id="RHEA:13985"/>
        <dbReference type="ChEBI" id="CHEBI:15378"/>
        <dbReference type="ChEBI" id="CHEBI:30616"/>
        <dbReference type="ChEBI" id="CHEBI:57476"/>
        <dbReference type="ChEBI" id="CHEBI:57590"/>
        <dbReference type="ChEBI" id="CHEBI:456216"/>
        <dbReference type="EC" id="2.7.1.39"/>
    </reaction>
</comment>
<sequence>MTFPMFTIQVPGSTANLGPGFDSIGLAISKYLHIDVYPSDSWHCEAKSAMLEGIPQDESNLLFQTALAVAAEYGVTLPYCHLEVTSDIPLARGLGSSASAIIAGIELTNVLCGLHMTMQEKLDIGSVMEGHMDNVGASLYGGLVVGTYDGQRAMLVHQQIHQLELVAIIPSYELKTSDARSVLPPTLSYAEAIQGSGVSNLLVAALLKEDWSLAGEAMKRDLFHQPYRESFIPELRALRTMPEHPDVYGYALSGAGPAVLCYVRKGAAASVQAEFAPYFSGCIVEVLQVVNEGSKVITHDETIRSL</sequence>
<reference evidence="16 17" key="1">
    <citation type="submission" date="2023-04" db="EMBL/GenBank/DDBJ databases">
        <title>Ectobacillus antri isolated from activated sludge.</title>
        <authorList>
            <person name="Yan P."/>
            <person name="Liu X."/>
        </authorList>
    </citation>
    <scope>NUCLEOTIDE SEQUENCE [LARGE SCALE GENOMIC DNA]</scope>
    <source>
        <strain evidence="16 17">C18H</strain>
    </source>
</reference>
<feature type="domain" description="GHMP kinase N-terminal" evidence="14">
    <location>
        <begin position="60"/>
        <end position="142"/>
    </location>
</feature>
<proteinExistence type="inferred from homology"/>
<keyword evidence="5 13" id="KW-0028">Amino-acid biosynthesis</keyword>
<dbReference type="PROSITE" id="PS00627">
    <property type="entry name" value="GHMP_KINASES_ATP"/>
    <property type="match status" value="1"/>
</dbReference>
<keyword evidence="13" id="KW-0963">Cytoplasm</keyword>
<dbReference type="InterPro" id="IPR020568">
    <property type="entry name" value="Ribosomal_Su5_D2-typ_SF"/>
</dbReference>
<keyword evidence="9 13" id="KW-0418">Kinase</keyword>
<dbReference type="InterPro" id="IPR006203">
    <property type="entry name" value="GHMP_knse_ATP-bd_CS"/>
</dbReference>
<dbReference type="InterPro" id="IPR013750">
    <property type="entry name" value="GHMP_kinase_C_dom"/>
</dbReference>
<dbReference type="Gene3D" id="3.30.230.10">
    <property type="match status" value="1"/>
</dbReference>
<evidence type="ECO:0000259" key="15">
    <source>
        <dbReference type="Pfam" id="PF08544"/>
    </source>
</evidence>
<evidence type="ECO:0000313" key="17">
    <source>
        <dbReference type="Proteomes" id="UP001218246"/>
    </source>
</evidence>
<comment type="subcellular location">
    <subcellularLocation>
        <location evidence="13">Cytoplasm</location>
    </subcellularLocation>
</comment>
<dbReference type="PANTHER" id="PTHR20861">
    <property type="entry name" value="HOMOSERINE/4-DIPHOSPHOCYTIDYL-2-C-METHYL-D-ERYTHRITOL KINASE"/>
    <property type="match status" value="1"/>
</dbReference>
<dbReference type="InterPro" id="IPR006204">
    <property type="entry name" value="GHMP_kinase_N_dom"/>
</dbReference>
<name>A0ABT6H652_9BACI</name>
<dbReference type="EC" id="2.7.1.39" evidence="3 13"/>
<comment type="function">
    <text evidence="12 13">Catalyzes the ATP-dependent phosphorylation of L-homoserine to L-homoserine phosphate.</text>
</comment>
<dbReference type="InterPro" id="IPR000870">
    <property type="entry name" value="Homoserine_kinase"/>
</dbReference>
<evidence type="ECO:0000256" key="1">
    <source>
        <dbReference type="ARBA" id="ARBA00005015"/>
    </source>
</evidence>
<evidence type="ECO:0000256" key="5">
    <source>
        <dbReference type="ARBA" id="ARBA00022605"/>
    </source>
</evidence>
<evidence type="ECO:0000256" key="13">
    <source>
        <dbReference type="HAMAP-Rule" id="MF_00384"/>
    </source>
</evidence>
<evidence type="ECO:0000256" key="6">
    <source>
        <dbReference type="ARBA" id="ARBA00022679"/>
    </source>
</evidence>
<evidence type="ECO:0000259" key="14">
    <source>
        <dbReference type="Pfam" id="PF00288"/>
    </source>
</evidence>
<keyword evidence="10 13" id="KW-0067">ATP-binding</keyword>
<protein>
    <recommendedName>
        <fullName evidence="4 13">Homoserine kinase</fullName>
        <shortName evidence="13">HK</shortName>
        <shortName evidence="13">HSK</shortName>
        <ecNumber evidence="3 13">2.7.1.39</ecNumber>
    </recommendedName>
</protein>
<feature type="domain" description="GHMP kinase C-terminal" evidence="15">
    <location>
        <begin position="203"/>
        <end position="275"/>
    </location>
</feature>
<organism evidence="16 17">
    <name type="scientific">Ectobacillus antri</name>
    <dbReference type="NCBI Taxonomy" id="2486280"/>
    <lineage>
        <taxon>Bacteria</taxon>
        <taxon>Bacillati</taxon>
        <taxon>Bacillota</taxon>
        <taxon>Bacilli</taxon>
        <taxon>Bacillales</taxon>
        <taxon>Bacillaceae</taxon>
        <taxon>Ectobacillus</taxon>
    </lineage>
</organism>
<dbReference type="GO" id="GO:0004413">
    <property type="term" value="F:homoserine kinase activity"/>
    <property type="evidence" value="ECO:0007669"/>
    <property type="project" value="UniProtKB-EC"/>
</dbReference>
<comment type="caution">
    <text evidence="16">The sequence shown here is derived from an EMBL/GenBank/DDBJ whole genome shotgun (WGS) entry which is preliminary data.</text>
</comment>
<evidence type="ECO:0000256" key="3">
    <source>
        <dbReference type="ARBA" id="ARBA00012078"/>
    </source>
</evidence>
<evidence type="ECO:0000256" key="11">
    <source>
        <dbReference type="ARBA" id="ARBA00049375"/>
    </source>
</evidence>
<evidence type="ECO:0000256" key="10">
    <source>
        <dbReference type="ARBA" id="ARBA00022840"/>
    </source>
</evidence>
<dbReference type="PANTHER" id="PTHR20861:SF1">
    <property type="entry name" value="HOMOSERINE KINASE"/>
    <property type="match status" value="1"/>
</dbReference>
<comment type="similarity">
    <text evidence="2 13">Belongs to the GHMP kinase family. Homoserine kinase subfamily.</text>
</comment>
<dbReference type="RefSeq" id="WP_124564174.1">
    <property type="nucleotide sequence ID" value="NZ_JARRRY010000011.1"/>
</dbReference>
<evidence type="ECO:0000256" key="9">
    <source>
        <dbReference type="ARBA" id="ARBA00022777"/>
    </source>
</evidence>
<dbReference type="InterPro" id="IPR036554">
    <property type="entry name" value="GHMP_kinase_C_sf"/>
</dbReference>
<dbReference type="HAMAP" id="MF_00384">
    <property type="entry name" value="Homoser_kinase"/>
    <property type="match status" value="1"/>
</dbReference>
<comment type="pathway">
    <text evidence="1 13">Amino-acid biosynthesis; L-threonine biosynthesis; L-threonine from L-aspartate: step 4/5.</text>
</comment>
<dbReference type="EMBL" id="JARULN010000011">
    <property type="protein sequence ID" value="MDG5754704.1"/>
    <property type="molecule type" value="Genomic_DNA"/>
</dbReference>
<keyword evidence="8 13" id="KW-0547">Nucleotide-binding</keyword>